<dbReference type="AlphaFoldDB" id="A0A381U5K0"/>
<sequence>MNNSVLDLHGIKHGQVDRTVENFVLLNQDQIPLEIICGNSQRMIDLVISVLKRIGCEYFERIDYGTIMVRKL</sequence>
<name>A0A381U5K0_9ZZZZ</name>
<dbReference type="EMBL" id="UINC01005784">
    <property type="protein sequence ID" value="SVA23525.1"/>
    <property type="molecule type" value="Genomic_DNA"/>
</dbReference>
<accession>A0A381U5K0</accession>
<reference evidence="1" key="1">
    <citation type="submission" date="2018-05" db="EMBL/GenBank/DDBJ databases">
        <authorList>
            <person name="Lanie J.A."/>
            <person name="Ng W.-L."/>
            <person name="Kazmierczak K.M."/>
            <person name="Andrzejewski T.M."/>
            <person name="Davidsen T.M."/>
            <person name="Wayne K.J."/>
            <person name="Tettelin H."/>
            <person name="Glass J.I."/>
            <person name="Rusch D."/>
            <person name="Podicherti R."/>
            <person name="Tsui H.-C.T."/>
            <person name="Winkler M.E."/>
        </authorList>
    </citation>
    <scope>NUCLEOTIDE SEQUENCE</scope>
</reference>
<protein>
    <recommendedName>
        <fullName evidence="2">Smr domain-containing protein</fullName>
    </recommendedName>
</protein>
<evidence type="ECO:0000313" key="1">
    <source>
        <dbReference type="EMBL" id="SVA23525.1"/>
    </source>
</evidence>
<organism evidence="1">
    <name type="scientific">marine metagenome</name>
    <dbReference type="NCBI Taxonomy" id="408172"/>
    <lineage>
        <taxon>unclassified sequences</taxon>
        <taxon>metagenomes</taxon>
        <taxon>ecological metagenomes</taxon>
    </lineage>
</organism>
<gene>
    <name evidence="1" type="ORF">METZ01_LOCUS76379</name>
</gene>
<evidence type="ECO:0008006" key="2">
    <source>
        <dbReference type="Google" id="ProtNLM"/>
    </source>
</evidence>
<proteinExistence type="predicted"/>